<name>A0CVT1_PARTE</name>
<evidence type="ECO:0000256" key="1">
    <source>
        <dbReference type="SAM" id="Coils"/>
    </source>
</evidence>
<keyword evidence="3" id="KW-1185">Reference proteome</keyword>
<feature type="coiled-coil region" evidence="1">
    <location>
        <begin position="117"/>
        <end position="144"/>
    </location>
</feature>
<dbReference type="EMBL" id="CT868204">
    <property type="protein sequence ID" value="CAK74898.1"/>
    <property type="molecule type" value="Genomic_DNA"/>
</dbReference>
<evidence type="ECO:0000313" key="2">
    <source>
        <dbReference type="EMBL" id="CAK74898.1"/>
    </source>
</evidence>
<dbReference type="InParanoid" id="A0CVT1"/>
<accession>A0CVT1</accession>
<dbReference type="KEGG" id="ptm:GSPATT00039059001"/>
<gene>
    <name evidence="2" type="ORF">GSPATT00039059001</name>
</gene>
<dbReference type="HOGENOM" id="CLU_1543012_0_0_1"/>
<organism evidence="2 3">
    <name type="scientific">Paramecium tetraurelia</name>
    <dbReference type="NCBI Taxonomy" id="5888"/>
    <lineage>
        <taxon>Eukaryota</taxon>
        <taxon>Sar</taxon>
        <taxon>Alveolata</taxon>
        <taxon>Ciliophora</taxon>
        <taxon>Intramacronucleata</taxon>
        <taxon>Oligohymenophorea</taxon>
        <taxon>Peniculida</taxon>
        <taxon>Parameciidae</taxon>
        <taxon>Paramecium</taxon>
    </lineage>
</organism>
<keyword evidence="1" id="KW-0175">Coiled coil</keyword>
<evidence type="ECO:0000313" key="3">
    <source>
        <dbReference type="Proteomes" id="UP000000600"/>
    </source>
</evidence>
<dbReference type="GeneID" id="5028080"/>
<dbReference type="RefSeq" id="XP_001442295.1">
    <property type="nucleotide sequence ID" value="XM_001442258.1"/>
</dbReference>
<reference evidence="2 3" key="1">
    <citation type="journal article" date="2006" name="Nature">
        <title>Global trends of whole-genome duplications revealed by the ciliate Paramecium tetraurelia.</title>
        <authorList>
            <consortium name="Genoscope"/>
            <person name="Aury J.-M."/>
            <person name="Jaillon O."/>
            <person name="Duret L."/>
            <person name="Noel B."/>
            <person name="Jubin C."/>
            <person name="Porcel B.M."/>
            <person name="Segurens B."/>
            <person name="Daubin V."/>
            <person name="Anthouard V."/>
            <person name="Aiach N."/>
            <person name="Arnaiz O."/>
            <person name="Billaut A."/>
            <person name="Beisson J."/>
            <person name="Blanc I."/>
            <person name="Bouhouche K."/>
            <person name="Camara F."/>
            <person name="Duharcourt S."/>
            <person name="Guigo R."/>
            <person name="Gogendeau D."/>
            <person name="Katinka M."/>
            <person name="Keller A.-M."/>
            <person name="Kissmehl R."/>
            <person name="Klotz C."/>
            <person name="Koll F."/>
            <person name="Le Moue A."/>
            <person name="Lepere C."/>
            <person name="Malinsky S."/>
            <person name="Nowacki M."/>
            <person name="Nowak J.K."/>
            <person name="Plattner H."/>
            <person name="Poulain J."/>
            <person name="Ruiz F."/>
            <person name="Serrano V."/>
            <person name="Zagulski M."/>
            <person name="Dessen P."/>
            <person name="Betermier M."/>
            <person name="Weissenbach J."/>
            <person name="Scarpelli C."/>
            <person name="Schachter V."/>
            <person name="Sperling L."/>
            <person name="Meyer E."/>
            <person name="Cohen J."/>
            <person name="Wincker P."/>
        </authorList>
    </citation>
    <scope>NUCLEOTIDE SEQUENCE [LARGE SCALE GENOMIC DNA]</scope>
    <source>
        <strain evidence="2 3">Stock d4-2</strain>
    </source>
</reference>
<sequence length="174" mass="20432">MDDVSILNHHVLLYKSQIDNMKAYYSEKIKELFQLVQQGIQAMQEEGRNSQWEEHKQNMDSSAESSKFREVFEQLRILKEKNLKVYQIVEKTISNAESVQSQQGILKRLSSFLKSGIKKELKEIEEKEKVLALLQINLKQTDKKFSLMPINAFQNGLKSFVVEYDCESFLKLFF</sequence>
<dbReference type="AlphaFoldDB" id="A0CVT1"/>
<dbReference type="Proteomes" id="UP000000600">
    <property type="component" value="Unassembled WGS sequence"/>
</dbReference>
<protein>
    <submittedName>
        <fullName evidence="2">Uncharacterized protein</fullName>
    </submittedName>
</protein>
<proteinExistence type="predicted"/>